<keyword evidence="1" id="KW-0597">Phosphoprotein</keyword>
<evidence type="ECO:0000313" key="3">
    <source>
        <dbReference type="EMBL" id="MEE3715226.1"/>
    </source>
</evidence>
<dbReference type="InterPro" id="IPR011006">
    <property type="entry name" value="CheY-like_superfamily"/>
</dbReference>
<proteinExistence type="predicted"/>
<dbReference type="Proteomes" id="UP001333818">
    <property type="component" value="Unassembled WGS sequence"/>
</dbReference>
<comment type="caution">
    <text evidence="3">The sequence shown here is derived from an EMBL/GenBank/DDBJ whole genome shotgun (WGS) entry which is preliminary data.</text>
</comment>
<reference evidence="3" key="1">
    <citation type="submission" date="2024-01" db="EMBL/GenBank/DDBJ databases">
        <title>Bank of Algae and Cyanobacteria of the Azores (BACA) strain genomes.</title>
        <authorList>
            <person name="Luz R."/>
            <person name="Cordeiro R."/>
            <person name="Fonseca A."/>
            <person name="Goncalves V."/>
        </authorList>
    </citation>
    <scope>NUCLEOTIDE SEQUENCE</scope>
    <source>
        <strain evidence="3">BACA0141</strain>
    </source>
</reference>
<accession>A0AAW9PSS5</accession>
<dbReference type="PROSITE" id="PS50110">
    <property type="entry name" value="RESPONSE_REGULATORY"/>
    <property type="match status" value="1"/>
</dbReference>
<feature type="domain" description="Response regulatory" evidence="2">
    <location>
        <begin position="9"/>
        <end position="137"/>
    </location>
</feature>
<protein>
    <submittedName>
        <fullName evidence="3">Response regulator</fullName>
    </submittedName>
</protein>
<dbReference type="SUPFAM" id="SSF52172">
    <property type="entry name" value="CheY-like"/>
    <property type="match status" value="1"/>
</dbReference>
<sequence>MPNKGKSITILVAEDDEDDRLLMQDALEENRLANDLHFVFDGEELMDYLLHRGDYSDPKSAPRPSLILLDLNMPRKDGREALKEIKSYPELRQIPIVVLTTSKAEEDILRTYDLGVNSFIAKPVVFDSMVKIMKTLGTYWFEIVELPDQNA</sequence>
<dbReference type="GO" id="GO:0000160">
    <property type="term" value="P:phosphorelay signal transduction system"/>
    <property type="evidence" value="ECO:0007669"/>
    <property type="project" value="InterPro"/>
</dbReference>
<gene>
    <name evidence="3" type="ORF">V2H45_00545</name>
</gene>
<evidence type="ECO:0000313" key="4">
    <source>
        <dbReference type="Proteomes" id="UP001333818"/>
    </source>
</evidence>
<organism evidence="3 4">
    <name type="scientific">Tumidithrix elongata BACA0141</name>
    <dbReference type="NCBI Taxonomy" id="2716417"/>
    <lineage>
        <taxon>Bacteria</taxon>
        <taxon>Bacillati</taxon>
        <taxon>Cyanobacteriota</taxon>
        <taxon>Cyanophyceae</taxon>
        <taxon>Pseudanabaenales</taxon>
        <taxon>Pseudanabaenaceae</taxon>
        <taxon>Tumidithrix</taxon>
        <taxon>Tumidithrix elongata</taxon>
    </lineage>
</organism>
<dbReference type="RefSeq" id="WP_330481649.1">
    <property type="nucleotide sequence ID" value="NZ_JAZBJZ010000001.1"/>
</dbReference>
<name>A0AAW9PSS5_9CYAN</name>
<dbReference type="SMART" id="SM00448">
    <property type="entry name" value="REC"/>
    <property type="match status" value="1"/>
</dbReference>
<keyword evidence="4" id="KW-1185">Reference proteome</keyword>
<dbReference type="Gene3D" id="3.40.50.2300">
    <property type="match status" value="1"/>
</dbReference>
<dbReference type="PANTHER" id="PTHR44520:SF2">
    <property type="entry name" value="RESPONSE REGULATOR RCP1"/>
    <property type="match status" value="1"/>
</dbReference>
<dbReference type="AlphaFoldDB" id="A0AAW9PSS5"/>
<feature type="modified residue" description="4-aspartylphosphate" evidence="1">
    <location>
        <position position="70"/>
    </location>
</feature>
<evidence type="ECO:0000259" key="2">
    <source>
        <dbReference type="PROSITE" id="PS50110"/>
    </source>
</evidence>
<dbReference type="PANTHER" id="PTHR44520">
    <property type="entry name" value="RESPONSE REGULATOR RCP1-RELATED"/>
    <property type="match status" value="1"/>
</dbReference>
<dbReference type="InterPro" id="IPR001789">
    <property type="entry name" value="Sig_transdc_resp-reg_receiver"/>
</dbReference>
<dbReference type="InterPro" id="IPR052893">
    <property type="entry name" value="TCS_response_regulator"/>
</dbReference>
<dbReference type="Pfam" id="PF00072">
    <property type="entry name" value="Response_reg"/>
    <property type="match status" value="1"/>
</dbReference>
<dbReference type="CDD" id="cd17557">
    <property type="entry name" value="REC_Rcp-like"/>
    <property type="match status" value="1"/>
</dbReference>
<evidence type="ECO:0000256" key="1">
    <source>
        <dbReference type="PROSITE-ProRule" id="PRU00169"/>
    </source>
</evidence>
<dbReference type="EMBL" id="JAZBJZ010000001">
    <property type="protein sequence ID" value="MEE3715226.1"/>
    <property type="molecule type" value="Genomic_DNA"/>
</dbReference>